<organism evidence="1 2">
    <name type="scientific">Austropuccinia psidii MF-1</name>
    <dbReference type="NCBI Taxonomy" id="1389203"/>
    <lineage>
        <taxon>Eukaryota</taxon>
        <taxon>Fungi</taxon>
        <taxon>Dikarya</taxon>
        <taxon>Basidiomycota</taxon>
        <taxon>Pucciniomycotina</taxon>
        <taxon>Pucciniomycetes</taxon>
        <taxon>Pucciniales</taxon>
        <taxon>Sphaerophragmiaceae</taxon>
        <taxon>Austropuccinia</taxon>
    </lineage>
</organism>
<dbReference type="Proteomes" id="UP000765509">
    <property type="component" value="Unassembled WGS sequence"/>
</dbReference>
<evidence type="ECO:0000313" key="2">
    <source>
        <dbReference type="Proteomes" id="UP000765509"/>
    </source>
</evidence>
<evidence type="ECO:0000313" key="1">
    <source>
        <dbReference type="EMBL" id="MBW0473333.1"/>
    </source>
</evidence>
<comment type="caution">
    <text evidence="1">The sequence shown here is derived from an EMBL/GenBank/DDBJ whole genome shotgun (WGS) entry which is preliminary data.</text>
</comment>
<proteinExistence type="predicted"/>
<reference evidence="1" key="1">
    <citation type="submission" date="2021-03" db="EMBL/GenBank/DDBJ databases">
        <title>Draft genome sequence of rust myrtle Austropuccinia psidii MF-1, a brazilian biotype.</title>
        <authorList>
            <person name="Quecine M.C."/>
            <person name="Pachon D.M.R."/>
            <person name="Bonatelli M.L."/>
            <person name="Correr F.H."/>
            <person name="Franceschini L.M."/>
            <person name="Leite T.F."/>
            <person name="Margarido G.R.A."/>
            <person name="Almeida C.A."/>
            <person name="Ferrarezi J.A."/>
            <person name="Labate C.A."/>
        </authorList>
    </citation>
    <scope>NUCLEOTIDE SEQUENCE</scope>
    <source>
        <strain evidence="1">MF-1</strain>
    </source>
</reference>
<gene>
    <name evidence="1" type="ORF">O181_013048</name>
</gene>
<name>A0A9Q3GMR4_9BASI</name>
<dbReference type="EMBL" id="AVOT02003380">
    <property type="protein sequence ID" value="MBW0473333.1"/>
    <property type="molecule type" value="Genomic_DNA"/>
</dbReference>
<protein>
    <submittedName>
        <fullName evidence="1">Uncharacterized protein</fullName>
    </submittedName>
</protein>
<dbReference type="AlphaFoldDB" id="A0A9Q3GMR4"/>
<keyword evidence="2" id="KW-1185">Reference proteome</keyword>
<accession>A0A9Q3GMR4</accession>
<sequence>MYLLTLIVIHHFYPDSEIRSYIPLMPYLDVETQGQLDEFPRDGPTGLPPSPLPLCQANGASTLDQRMTSTSPNGRQCADSYGSFQQSVAQTKRHTQDGVAGTFTRPQPNQKHLEVNEKPNIKALPTSKFGRTQACYLVLLE</sequence>